<keyword evidence="3" id="KW-1003">Cell membrane</keyword>
<evidence type="ECO:0000256" key="7">
    <source>
        <dbReference type="SAM" id="MobiDB-lite"/>
    </source>
</evidence>
<feature type="transmembrane region" description="Helical" evidence="8">
    <location>
        <begin position="204"/>
        <end position="226"/>
    </location>
</feature>
<evidence type="ECO:0000256" key="1">
    <source>
        <dbReference type="ARBA" id="ARBA00004651"/>
    </source>
</evidence>
<comment type="subcellular location">
    <subcellularLocation>
        <location evidence="1">Cell membrane</location>
        <topology evidence="1">Multi-pass membrane protein</topology>
    </subcellularLocation>
</comment>
<feature type="transmembrane region" description="Helical" evidence="8">
    <location>
        <begin position="673"/>
        <end position="694"/>
    </location>
</feature>
<keyword evidence="5 8" id="KW-1133">Transmembrane helix</keyword>
<feature type="region of interest" description="Disordered" evidence="7">
    <location>
        <begin position="712"/>
        <end position="750"/>
    </location>
</feature>
<accession>A0ABV6UEP2</accession>
<name>A0ABV6UEP2_9ACTN</name>
<dbReference type="PANTHER" id="PTHR33406">
    <property type="entry name" value="MEMBRANE PROTEIN MJ1562-RELATED"/>
    <property type="match status" value="1"/>
</dbReference>
<feature type="transmembrane region" description="Helical" evidence="8">
    <location>
        <begin position="232"/>
        <end position="250"/>
    </location>
</feature>
<dbReference type="SUPFAM" id="SSF82866">
    <property type="entry name" value="Multidrug efflux transporter AcrB transmembrane domain"/>
    <property type="match status" value="2"/>
</dbReference>
<comment type="caution">
    <text evidence="10">The sequence shown here is derived from an EMBL/GenBank/DDBJ whole genome shotgun (WGS) entry which is preliminary data.</text>
</comment>
<dbReference type="Proteomes" id="UP001592528">
    <property type="component" value="Unassembled WGS sequence"/>
</dbReference>
<dbReference type="Pfam" id="PF03176">
    <property type="entry name" value="MMPL"/>
    <property type="match status" value="2"/>
</dbReference>
<evidence type="ECO:0000259" key="9">
    <source>
        <dbReference type="PROSITE" id="PS50156"/>
    </source>
</evidence>
<feature type="transmembrane region" description="Helical" evidence="8">
    <location>
        <begin position="302"/>
        <end position="330"/>
    </location>
</feature>
<protein>
    <submittedName>
        <fullName evidence="10">MMPL family transporter</fullName>
    </submittedName>
</protein>
<dbReference type="PROSITE" id="PS50156">
    <property type="entry name" value="SSD"/>
    <property type="match status" value="1"/>
</dbReference>
<evidence type="ECO:0000313" key="11">
    <source>
        <dbReference type="Proteomes" id="UP001592528"/>
    </source>
</evidence>
<evidence type="ECO:0000256" key="3">
    <source>
        <dbReference type="ARBA" id="ARBA00022475"/>
    </source>
</evidence>
<comment type="similarity">
    <text evidence="2">Belongs to the resistance-nodulation-cell division (RND) (TC 2.A.6) family. MmpL subfamily.</text>
</comment>
<feature type="transmembrane region" description="Helical" evidence="8">
    <location>
        <begin position="177"/>
        <end position="197"/>
    </location>
</feature>
<evidence type="ECO:0000256" key="5">
    <source>
        <dbReference type="ARBA" id="ARBA00022989"/>
    </source>
</evidence>
<organism evidence="10 11">
    <name type="scientific">Streptacidiphilus cavernicola</name>
    <dbReference type="NCBI Taxonomy" id="3342716"/>
    <lineage>
        <taxon>Bacteria</taxon>
        <taxon>Bacillati</taxon>
        <taxon>Actinomycetota</taxon>
        <taxon>Actinomycetes</taxon>
        <taxon>Kitasatosporales</taxon>
        <taxon>Streptomycetaceae</taxon>
        <taxon>Streptacidiphilus</taxon>
    </lineage>
</organism>
<feature type="transmembrane region" description="Helical" evidence="8">
    <location>
        <begin position="545"/>
        <end position="566"/>
    </location>
</feature>
<dbReference type="PANTHER" id="PTHR33406:SF11">
    <property type="entry name" value="MEMBRANE PROTEIN SCO6666-RELATED"/>
    <property type="match status" value="1"/>
</dbReference>
<dbReference type="RefSeq" id="WP_051724937.1">
    <property type="nucleotide sequence ID" value="NZ_JBHEZZ010000001.1"/>
</dbReference>
<keyword evidence="4 8" id="KW-0812">Transmembrane</keyword>
<evidence type="ECO:0000256" key="8">
    <source>
        <dbReference type="SAM" id="Phobius"/>
    </source>
</evidence>
<evidence type="ECO:0000256" key="6">
    <source>
        <dbReference type="ARBA" id="ARBA00023136"/>
    </source>
</evidence>
<dbReference type="InterPro" id="IPR000731">
    <property type="entry name" value="SSD"/>
</dbReference>
<feature type="transmembrane region" description="Helical" evidence="8">
    <location>
        <begin position="586"/>
        <end position="609"/>
    </location>
</feature>
<feature type="transmembrane region" description="Helical" evidence="8">
    <location>
        <begin position="277"/>
        <end position="296"/>
    </location>
</feature>
<keyword evidence="6 8" id="KW-0472">Membrane</keyword>
<dbReference type="InterPro" id="IPR004869">
    <property type="entry name" value="MMPL_dom"/>
</dbReference>
<keyword evidence="11" id="KW-1185">Reference proteome</keyword>
<dbReference type="Gene3D" id="1.20.1640.10">
    <property type="entry name" value="Multidrug efflux transporter AcrB transmembrane domain"/>
    <property type="match status" value="2"/>
</dbReference>
<feature type="transmembrane region" description="Helical" evidence="8">
    <location>
        <begin position="630"/>
        <end position="653"/>
    </location>
</feature>
<dbReference type="InterPro" id="IPR050545">
    <property type="entry name" value="Mycobact_MmpL"/>
</dbReference>
<feature type="transmembrane region" description="Helical" evidence="8">
    <location>
        <begin position="364"/>
        <end position="387"/>
    </location>
</feature>
<feature type="transmembrane region" description="Helical" evidence="8">
    <location>
        <begin position="519"/>
        <end position="538"/>
    </location>
</feature>
<sequence length="750" mass="77612">MSTLARWCHRHRLAVLLIWLAALVALMGASQVVGSAYNNDYSLPGTQSARATALLQQNFPAQAGDTDTVVWQRTGGTGTVRDPAVVARMDAVLDRIAHLPSVTGVTGPYDARGAAQISRDSRIAYAQIGFDRPAAQIPKADVLAVIRTAQSARQDGLRVELGGGAVQNAQQSPLSNAALVGVAAAAVVLFLAFGSLLTMVLPIVLGVAAVGAALATVALLSHAVAIGDFGPTLGALIGLGVGIDYALFIVTRHRSGLRSGLAPEQALVTAMNTSGRAVLFAGATVTVALLGMFSLGQSFLDGLAVAAAVTVVFTVLAAVTLLPALLSLLGRRVLGRRGRRTAAGPETNPGWARWARVVERRPRALALVAVVLMAALAIPLGSIRMGITDQGNDPTSSTTRQAYDLLSQGFGPGFNGPVQLVVDAPRPDDRAALDAVAAAARSTPGVASATALPLRPGSTVGVVQVVPGTAPQSAPTADLLHRLRTVTEPRAEAATGTVIYLGGYGATLDDFTRVISGKILWFVAVVVGLGFLLLTVAFRSLGVPALSAVMNLLAAGATFGILVAGFQWGHLSEPLGVGGAGPIEPFIPVVMFAILYGLSMDYQVFLVSRMHEEWIRTGDNRRAVNTGQRAAGRVVSAAAAIMICVFASFLLSGQRPVAEFGLGLAAAVALDAFVLRTVLVPAAMHLIGPANWWLPRRLDRILPRLALEAAEQAPEQASEQASEASAAERESVEVTTGGDRTGPVRSGPGS</sequence>
<reference evidence="10 11" key="1">
    <citation type="submission" date="2024-09" db="EMBL/GenBank/DDBJ databases">
        <authorList>
            <person name="Lee S.D."/>
        </authorList>
    </citation>
    <scope>NUCLEOTIDE SEQUENCE [LARGE SCALE GENOMIC DNA]</scope>
    <source>
        <strain evidence="10 11">N1-5</strain>
    </source>
</reference>
<proteinExistence type="inferred from homology"/>
<dbReference type="EMBL" id="JBHEZZ010000001">
    <property type="protein sequence ID" value="MFC1399927.1"/>
    <property type="molecule type" value="Genomic_DNA"/>
</dbReference>
<feature type="compositionally biased region" description="Low complexity" evidence="7">
    <location>
        <begin position="712"/>
        <end position="725"/>
    </location>
</feature>
<evidence type="ECO:0000256" key="2">
    <source>
        <dbReference type="ARBA" id="ARBA00010157"/>
    </source>
</evidence>
<gene>
    <name evidence="10" type="ORF">ACEZDJ_01310</name>
</gene>
<evidence type="ECO:0000256" key="4">
    <source>
        <dbReference type="ARBA" id="ARBA00022692"/>
    </source>
</evidence>
<feature type="domain" description="SSD" evidence="9">
    <location>
        <begin position="191"/>
        <end position="328"/>
    </location>
</feature>
<evidence type="ECO:0000313" key="10">
    <source>
        <dbReference type="EMBL" id="MFC1399927.1"/>
    </source>
</evidence>